<feature type="transmembrane region" description="Helical" evidence="2">
    <location>
        <begin position="72"/>
        <end position="95"/>
    </location>
</feature>
<evidence type="ECO:0000256" key="1">
    <source>
        <dbReference type="SAM" id="MobiDB-lite"/>
    </source>
</evidence>
<feature type="transmembrane region" description="Helical" evidence="2">
    <location>
        <begin position="133"/>
        <end position="158"/>
    </location>
</feature>
<feature type="compositionally biased region" description="Low complexity" evidence="1">
    <location>
        <begin position="29"/>
        <end position="49"/>
    </location>
</feature>
<accession>A0A2A6RQ71</accession>
<evidence type="ECO:0000313" key="4">
    <source>
        <dbReference type="Proteomes" id="UP000220527"/>
    </source>
</evidence>
<dbReference type="AlphaFoldDB" id="A0A2A6RQ71"/>
<organism evidence="3 4">
    <name type="scientific">Candidatus Viridilinea mediisalina</name>
    <dbReference type="NCBI Taxonomy" id="2024553"/>
    <lineage>
        <taxon>Bacteria</taxon>
        <taxon>Bacillati</taxon>
        <taxon>Chloroflexota</taxon>
        <taxon>Chloroflexia</taxon>
        <taxon>Chloroflexales</taxon>
        <taxon>Chloroflexineae</taxon>
        <taxon>Oscillochloridaceae</taxon>
        <taxon>Candidatus Viridilinea</taxon>
    </lineage>
</organism>
<keyword evidence="2" id="KW-0812">Transmembrane</keyword>
<dbReference type="Proteomes" id="UP000220527">
    <property type="component" value="Unassembled WGS sequence"/>
</dbReference>
<keyword evidence="2" id="KW-1133">Transmembrane helix</keyword>
<evidence type="ECO:0000313" key="3">
    <source>
        <dbReference type="EMBL" id="PDW05030.1"/>
    </source>
</evidence>
<comment type="caution">
    <text evidence="3">The sequence shown here is derived from an EMBL/GenBank/DDBJ whole genome shotgun (WGS) entry which is preliminary data.</text>
</comment>
<dbReference type="EMBL" id="NQWI01000001">
    <property type="protein sequence ID" value="PDW05030.1"/>
    <property type="molecule type" value="Genomic_DNA"/>
</dbReference>
<feature type="transmembrane region" description="Helical" evidence="2">
    <location>
        <begin position="190"/>
        <end position="208"/>
    </location>
</feature>
<feature type="region of interest" description="Disordered" evidence="1">
    <location>
        <begin position="1"/>
        <end position="65"/>
    </location>
</feature>
<reference evidence="4" key="1">
    <citation type="submission" date="2017-08" db="EMBL/GenBank/DDBJ databases">
        <authorList>
            <person name="Grouzdev D.S."/>
            <person name="Gaisin V.A."/>
            <person name="Rysina M.S."/>
            <person name="Gorlenko V.M."/>
        </authorList>
    </citation>
    <scope>NUCLEOTIDE SEQUENCE [LARGE SCALE GENOMIC DNA]</scope>
    <source>
        <strain evidence="4">Kir15-3F</strain>
    </source>
</reference>
<feature type="compositionally biased region" description="Basic residues" evidence="1">
    <location>
        <begin position="52"/>
        <end position="65"/>
    </location>
</feature>
<feature type="compositionally biased region" description="Basic residues" evidence="1">
    <location>
        <begin position="1"/>
        <end position="10"/>
    </location>
</feature>
<evidence type="ECO:0000256" key="2">
    <source>
        <dbReference type="SAM" id="Phobius"/>
    </source>
</evidence>
<sequence>MPLSLRRRPRLPPLEPAPFSEPSVAHAEAPPSGGIPESAGSEASAATASQPVRRRTARGSRRRPHAGWHDRMLGEIFFFLVGLGVWLSNASFTVLGVTAPIGLTPLTGLLGFLFHLLLSRAELYLWYRWRDPWYLLLLVGCVLLDTGTTLVGLLPLAAKWFPMLVGNTPQNVLDWGQILAALVSNTAVPAWWPNALLLLAITFAFALGSERLLRKFYRGMIETWQERPA</sequence>
<name>A0A2A6RQ71_9CHLR</name>
<protein>
    <submittedName>
        <fullName evidence="3">Uncharacterized protein</fullName>
    </submittedName>
</protein>
<keyword evidence="2" id="KW-0472">Membrane</keyword>
<proteinExistence type="predicted"/>
<keyword evidence="4" id="KW-1185">Reference proteome</keyword>
<feature type="transmembrane region" description="Helical" evidence="2">
    <location>
        <begin position="101"/>
        <end position="121"/>
    </location>
</feature>
<gene>
    <name evidence="3" type="ORF">CJ255_00115</name>
</gene>